<dbReference type="GO" id="GO:0016020">
    <property type="term" value="C:membrane"/>
    <property type="evidence" value="ECO:0007669"/>
    <property type="project" value="UniProtKB-SubCell"/>
</dbReference>
<evidence type="ECO:0000256" key="2">
    <source>
        <dbReference type="ARBA" id="ARBA00022692"/>
    </source>
</evidence>
<gene>
    <name evidence="7" type="ORF">PGLA2088_LOCUS41186</name>
</gene>
<dbReference type="AlphaFoldDB" id="A0A813L8L2"/>
<dbReference type="PANTHER" id="PTHR23515">
    <property type="entry name" value="HIGH-AFFINITY NITRATE TRANSPORTER 2.3"/>
    <property type="match status" value="1"/>
</dbReference>
<protein>
    <submittedName>
        <fullName evidence="7">Uncharacterized protein</fullName>
    </submittedName>
</protein>
<keyword evidence="3 6" id="KW-1133">Transmembrane helix</keyword>
<feature type="transmembrane region" description="Helical" evidence="6">
    <location>
        <begin position="24"/>
        <end position="47"/>
    </location>
</feature>
<dbReference type="InterPro" id="IPR044772">
    <property type="entry name" value="NO3_transporter"/>
</dbReference>
<evidence type="ECO:0000256" key="1">
    <source>
        <dbReference type="ARBA" id="ARBA00004141"/>
    </source>
</evidence>
<feature type="transmembrane region" description="Helical" evidence="6">
    <location>
        <begin position="307"/>
        <end position="328"/>
    </location>
</feature>
<evidence type="ECO:0000313" key="7">
    <source>
        <dbReference type="EMBL" id="CAE8720224.1"/>
    </source>
</evidence>
<feature type="transmembrane region" description="Helical" evidence="6">
    <location>
        <begin position="242"/>
        <end position="259"/>
    </location>
</feature>
<name>A0A813L8L2_POLGL</name>
<proteinExistence type="predicted"/>
<dbReference type="GO" id="GO:0015112">
    <property type="term" value="F:nitrate transmembrane transporter activity"/>
    <property type="evidence" value="ECO:0007669"/>
    <property type="project" value="InterPro"/>
</dbReference>
<organism evidence="7 8">
    <name type="scientific">Polarella glacialis</name>
    <name type="common">Dinoflagellate</name>
    <dbReference type="NCBI Taxonomy" id="89957"/>
    <lineage>
        <taxon>Eukaryota</taxon>
        <taxon>Sar</taxon>
        <taxon>Alveolata</taxon>
        <taxon>Dinophyceae</taxon>
        <taxon>Suessiales</taxon>
        <taxon>Suessiaceae</taxon>
        <taxon>Polarella</taxon>
    </lineage>
</organism>
<dbReference type="Proteomes" id="UP000626109">
    <property type="component" value="Unassembled WGS sequence"/>
</dbReference>
<reference evidence="7" key="1">
    <citation type="submission" date="2021-02" db="EMBL/GenBank/DDBJ databases">
        <authorList>
            <person name="Dougan E. K."/>
            <person name="Rhodes N."/>
            <person name="Thang M."/>
            <person name="Chan C."/>
        </authorList>
    </citation>
    <scope>NUCLEOTIDE SEQUENCE</scope>
</reference>
<comment type="caution">
    <text evidence="7">The sequence shown here is derived from an EMBL/GenBank/DDBJ whole genome shotgun (WGS) entry which is preliminary data.</text>
</comment>
<feature type="compositionally biased region" description="Basic and acidic residues" evidence="5">
    <location>
        <begin position="351"/>
        <end position="370"/>
    </location>
</feature>
<feature type="transmembrane region" description="Helical" evidence="6">
    <location>
        <begin position="59"/>
        <end position="81"/>
    </location>
</feature>
<evidence type="ECO:0000256" key="5">
    <source>
        <dbReference type="SAM" id="MobiDB-lite"/>
    </source>
</evidence>
<evidence type="ECO:0000256" key="4">
    <source>
        <dbReference type="ARBA" id="ARBA00023136"/>
    </source>
</evidence>
<feature type="transmembrane region" description="Helical" evidence="6">
    <location>
        <begin position="218"/>
        <end position="236"/>
    </location>
</feature>
<dbReference type="SUPFAM" id="SSF103473">
    <property type="entry name" value="MFS general substrate transporter"/>
    <property type="match status" value="1"/>
</dbReference>
<comment type="subcellular location">
    <subcellularLocation>
        <location evidence="1">Membrane</location>
        <topology evidence="1">Multi-pass membrane protein</topology>
    </subcellularLocation>
</comment>
<dbReference type="InterPro" id="IPR036259">
    <property type="entry name" value="MFS_trans_sf"/>
</dbReference>
<feature type="transmembrane region" description="Helical" evidence="6">
    <location>
        <begin position="147"/>
        <end position="168"/>
    </location>
</feature>
<accession>A0A813L8L2</accession>
<evidence type="ECO:0000256" key="6">
    <source>
        <dbReference type="SAM" id="Phobius"/>
    </source>
</evidence>
<dbReference type="EMBL" id="CAJNNW010033751">
    <property type="protein sequence ID" value="CAE8720224.1"/>
    <property type="molecule type" value="Genomic_DNA"/>
</dbReference>
<feature type="region of interest" description="Disordered" evidence="5">
    <location>
        <begin position="349"/>
        <end position="370"/>
    </location>
</feature>
<feature type="transmembrane region" description="Helical" evidence="6">
    <location>
        <begin position="280"/>
        <end position="301"/>
    </location>
</feature>
<dbReference type="Gene3D" id="1.20.1250.20">
    <property type="entry name" value="MFS general substrate transporter like domains"/>
    <property type="match status" value="1"/>
</dbReference>
<feature type="transmembrane region" description="Helical" evidence="6">
    <location>
        <begin position="180"/>
        <end position="197"/>
    </location>
</feature>
<keyword evidence="2 6" id="KW-0812">Transmembrane</keyword>
<evidence type="ECO:0000256" key="3">
    <source>
        <dbReference type="ARBA" id="ARBA00022989"/>
    </source>
</evidence>
<keyword evidence="4 6" id="KW-0472">Membrane</keyword>
<sequence>MLLSFGAIVVSISAFIQSGSQLIAARFFVSCLGSTFVVNQFWNFIMFNNKIIGTVNGTAGGWGNLGGGLTQVLMPAIYALWRSFGLSLSMSWRLSMFFPVSLYVVLVAWLWFCTQDTATGKFQISMLGKTRRAGFSDYIRVCMDYRVFLMIMQYSACFGAELVFNNVLVSHFVDSFGVDLLSAGALAMCFGGMNLFARSLGGIASDWASSRFGMQGRLWIHFLSLFGEAIFLFIFGCIDKSTGGWPVALVVLIFFSIFVNMSEGTSYAIVPYMIPQDLAIVSAVVGAGGTLGAVIATWAFYKYVQDSLLPFKLHACYVMFWALTVPLMRWETLGSMWHNPAKKLVEAPAAQKEEPIAEEQPKHAVEEAQL</sequence>
<evidence type="ECO:0000313" key="8">
    <source>
        <dbReference type="Proteomes" id="UP000626109"/>
    </source>
</evidence>
<feature type="transmembrane region" description="Helical" evidence="6">
    <location>
        <begin position="93"/>
        <end position="112"/>
    </location>
</feature>